<dbReference type="EMBL" id="FNPF01000017">
    <property type="protein sequence ID" value="SDY76412.1"/>
    <property type="molecule type" value="Genomic_DNA"/>
</dbReference>
<proteinExistence type="predicted"/>
<dbReference type="Proteomes" id="UP000199286">
    <property type="component" value="Unassembled WGS sequence"/>
</dbReference>
<reference evidence="2 3" key="1">
    <citation type="submission" date="2016-10" db="EMBL/GenBank/DDBJ databases">
        <authorList>
            <person name="de Groot N.N."/>
        </authorList>
    </citation>
    <scope>NUCLEOTIDE SEQUENCE [LARGE SCALE GENOMIC DNA]</scope>
    <source>
        <strain evidence="2 3">DSM 26880</strain>
    </source>
</reference>
<evidence type="ECO:0000313" key="3">
    <source>
        <dbReference type="Proteomes" id="UP000199286"/>
    </source>
</evidence>
<accession>A0A1H3MI92</accession>
<keyword evidence="1" id="KW-1133">Transmembrane helix</keyword>
<evidence type="ECO:0000313" key="2">
    <source>
        <dbReference type="EMBL" id="SDY76412.1"/>
    </source>
</evidence>
<sequence>MTVRNNRFAHAEDGAVTVDWVVLCAALVAFVIAVMSLMGSSSMSAVNASATSMQNMPTYGQ</sequence>
<name>A0A1H3MI92_9RHOB</name>
<organism evidence="2 3">
    <name type="scientific">Citreimonas salinaria</name>
    <dbReference type="NCBI Taxonomy" id="321339"/>
    <lineage>
        <taxon>Bacteria</taxon>
        <taxon>Pseudomonadati</taxon>
        <taxon>Pseudomonadota</taxon>
        <taxon>Alphaproteobacteria</taxon>
        <taxon>Rhodobacterales</taxon>
        <taxon>Roseobacteraceae</taxon>
        <taxon>Citreimonas</taxon>
    </lineage>
</organism>
<evidence type="ECO:0000256" key="1">
    <source>
        <dbReference type="SAM" id="Phobius"/>
    </source>
</evidence>
<keyword evidence="3" id="KW-1185">Reference proteome</keyword>
<feature type="transmembrane region" description="Helical" evidence="1">
    <location>
        <begin position="20"/>
        <end position="39"/>
    </location>
</feature>
<evidence type="ECO:0008006" key="4">
    <source>
        <dbReference type="Google" id="ProtNLM"/>
    </source>
</evidence>
<keyword evidence="1" id="KW-0812">Transmembrane</keyword>
<dbReference type="RefSeq" id="WP_089885083.1">
    <property type="nucleotide sequence ID" value="NZ_FNPF01000017.1"/>
</dbReference>
<dbReference type="STRING" id="321339.SAMN05444340_11746"/>
<dbReference type="AlphaFoldDB" id="A0A1H3MI92"/>
<protein>
    <recommendedName>
        <fullName evidence="4">Flp pilus assembly protein, pilin Flp</fullName>
    </recommendedName>
</protein>
<gene>
    <name evidence="2" type="ORF">SAMN05444340_11746</name>
</gene>
<dbReference type="OrthoDB" id="5525128at2"/>
<keyword evidence="1" id="KW-0472">Membrane</keyword>